<evidence type="ECO:0000256" key="1">
    <source>
        <dbReference type="ARBA" id="ARBA00000085"/>
    </source>
</evidence>
<comment type="catalytic activity">
    <reaction evidence="1">
        <text>ATP + protein L-histidine = ADP + protein N-phospho-L-histidine.</text>
        <dbReference type="EC" id="2.7.13.3"/>
    </reaction>
</comment>
<dbReference type="InterPro" id="IPR021796">
    <property type="entry name" value="Tll0287-like_dom"/>
</dbReference>
<gene>
    <name evidence="17" type="ORF">A9Q84_05545</name>
</gene>
<evidence type="ECO:0000256" key="11">
    <source>
        <dbReference type="ARBA" id="ARBA00023012"/>
    </source>
</evidence>
<dbReference type="SMART" id="SM00387">
    <property type="entry name" value="HATPase_c"/>
    <property type="match status" value="1"/>
</dbReference>
<accession>A0A1Y5FBE1</accession>
<dbReference type="PROSITE" id="PS50110">
    <property type="entry name" value="RESPONSE_REGULATORY"/>
    <property type="match status" value="1"/>
</dbReference>
<dbReference type="SUPFAM" id="SSF55874">
    <property type="entry name" value="ATPase domain of HSP90 chaperone/DNA topoisomerase II/histidine kinase"/>
    <property type="match status" value="1"/>
</dbReference>
<evidence type="ECO:0000256" key="10">
    <source>
        <dbReference type="ARBA" id="ARBA00022989"/>
    </source>
</evidence>
<dbReference type="CDD" id="cd17546">
    <property type="entry name" value="REC_hyHK_CKI1_RcsC-like"/>
    <property type="match status" value="1"/>
</dbReference>
<dbReference type="InterPro" id="IPR011006">
    <property type="entry name" value="CheY-like_superfamily"/>
</dbReference>
<evidence type="ECO:0000313" key="18">
    <source>
        <dbReference type="Proteomes" id="UP000196531"/>
    </source>
</evidence>
<dbReference type="Gene3D" id="3.30.450.40">
    <property type="match status" value="1"/>
</dbReference>
<evidence type="ECO:0000256" key="8">
    <source>
        <dbReference type="ARBA" id="ARBA00022777"/>
    </source>
</evidence>
<dbReference type="AlphaFoldDB" id="A0A1Y5FBE1"/>
<dbReference type="CDD" id="cd16922">
    <property type="entry name" value="HATPase_EvgS-ArcB-TorS-like"/>
    <property type="match status" value="1"/>
</dbReference>
<dbReference type="PROSITE" id="PS50109">
    <property type="entry name" value="HIS_KIN"/>
    <property type="match status" value="1"/>
</dbReference>
<keyword evidence="6 14" id="KW-0812">Transmembrane</keyword>
<dbReference type="CDD" id="cd00082">
    <property type="entry name" value="HisKA"/>
    <property type="match status" value="1"/>
</dbReference>
<reference evidence="18" key="1">
    <citation type="journal article" date="2017" name="Proc. Natl. Acad. Sci. U.S.A.">
        <title>Simulation of Deepwater Horizon oil plume reveals substrate specialization within a complex community of hydrocarbon-degraders.</title>
        <authorList>
            <person name="Hu P."/>
            <person name="Dubinsky E.A."/>
            <person name="Probst A.J."/>
            <person name="Wang J."/>
            <person name="Sieber C.M.K."/>
            <person name="Tom L.M."/>
            <person name="Gardinali P."/>
            <person name="Banfield J.F."/>
            <person name="Atlas R.M."/>
            <person name="Andersen G.L."/>
        </authorList>
    </citation>
    <scope>NUCLEOTIDE SEQUENCE [LARGE SCALE GENOMIC DNA]</scope>
</reference>
<dbReference type="Pfam" id="PF00072">
    <property type="entry name" value="Response_reg"/>
    <property type="match status" value="1"/>
</dbReference>
<keyword evidence="12 14" id="KW-0472">Membrane</keyword>
<dbReference type="InterPro" id="IPR003594">
    <property type="entry name" value="HATPase_dom"/>
</dbReference>
<evidence type="ECO:0000313" key="17">
    <source>
        <dbReference type="EMBL" id="OUR98877.1"/>
    </source>
</evidence>
<dbReference type="Pfam" id="PF00512">
    <property type="entry name" value="HisKA"/>
    <property type="match status" value="1"/>
</dbReference>
<proteinExistence type="predicted"/>
<keyword evidence="7" id="KW-0547">Nucleotide-binding</keyword>
<comment type="subcellular location">
    <subcellularLocation>
        <location evidence="2">Membrane</location>
    </subcellularLocation>
</comment>
<keyword evidence="9" id="KW-0067">ATP-binding</keyword>
<keyword evidence="5" id="KW-0808">Transferase</keyword>
<dbReference type="InterPro" id="IPR001789">
    <property type="entry name" value="Sig_transdc_resp-reg_receiver"/>
</dbReference>
<dbReference type="InterPro" id="IPR003661">
    <property type="entry name" value="HisK_dim/P_dom"/>
</dbReference>
<evidence type="ECO:0000256" key="13">
    <source>
        <dbReference type="PROSITE-ProRule" id="PRU00169"/>
    </source>
</evidence>
<dbReference type="InterPro" id="IPR036097">
    <property type="entry name" value="HisK_dim/P_sf"/>
</dbReference>
<dbReference type="InterPro" id="IPR004358">
    <property type="entry name" value="Sig_transdc_His_kin-like_C"/>
</dbReference>
<protein>
    <recommendedName>
        <fullName evidence="3">histidine kinase</fullName>
        <ecNumber evidence="3">2.7.13.3</ecNumber>
    </recommendedName>
</protein>
<feature type="transmembrane region" description="Helical" evidence="14">
    <location>
        <begin position="15"/>
        <end position="34"/>
    </location>
</feature>
<dbReference type="InterPro" id="IPR029016">
    <property type="entry name" value="GAF-like_dom_sf"/>
</dbReference>
<keyword evidence="4 13" id="KW-0597">Phosphoprotein</keyword>
<dbReference type="Gene3D" id="3.30.565.10">
    <property type="entry name" value="Histidine kinase-like ATPase, C-terminal domain"/>
    <property type="match status" value="1"/>
</dbReference>
<feature type="modified residue" description="4-aspartylphosphate" evidence="13">
    <location>
        <position position="746"/>
    </location>
</feature>
<dbReference type="Gene3D" id="3.40.50.2300">
    <property type="match status" value="1"/>
</dbReference>
<dbReference type="SMART" id="SM00448">
    <property type="entry name" value="REC"/>
    <property type="match status" value="1"/>
</dbReference>
<feature type="domain" description="Response regulatory" evidence="16">
    <location>
        <begin position="697"/>
        <end position="813"/>
    </location>
</feature>
<dbReference type="FunFam" id="3.30.565.10:FF:000010">
    <property type="entry name" value="Sensor histidine kinase RcsC"/>
    <property type="match status" value="1"/>
</dbReference>
<evidence type="ECO:0000256" key="3">
    <source>
        <dbReference type="ARBA" id="ARBA00012438"/>
    </source>
</evidence>
<sequence length="819" mass="92325">MSTKRSKNLVNEKSVFILSVLFLLSIAGIIYYLYDYSENLVLKMAKDDASSKIDALESFRTLYSQEVVGKVKSFGMEISHEYAGKSATIPLPATFTKLLGHKMGENNDGSEAFLYSGYPFPWRAEKGGLNDSFRKNAWEYLTKYPEESYSEVIQISGRRVLRHARADLMRKACINCHNSHIQTPKNNWKVGDVRGILEVQKPIEGAIIKAGEKAQSILWMVLTIGILGSVSLLGFAMMIRSAKKSSDIANKQFKSLQELREGHIGLHKKIRGEKSPEQVAENILSHIVKYLDIDMGVIYLMSEKNGPRRIYTYNKNEEHYDTLDLTLDIREVSDVAKSKKSAHITNRSKKDDIFLNDTFITPILYADKTLGVIELSNSKAISNIQILFLEEASEGIAVTLSAAIERFRVKDLLKKSQDHATELNLQKEKLRVSNKSAQKANKVKSDFLANMSHEIRTPMNGIVGVLELLKDSKLSEEQKDLVETMETCGHGLVIVLNDILDFSKIEAGHMDFENEPFDLNKLLKSISFLYETEVKRKRISLDSELIWNGVHYFDGDELRIRQILTNLVSNAIKFTEKGTIKLSIKVERKNDSIHDVHFFVKDTGIGIPEDKLKTIFQSFSQADISTTRKYGGTGLGLSISSRLCDLMGGEMFLESTVGVGSTFSFKLPLRLSEYDKDEESSDPLRSSNWNAKKIPLSILVAEDNIINQKIIKRFMQKIGYEIDIAKDGEHAIDALENKFYDVIFMDMQMPIMGGIEATQKIINKWGDDSPTIIAMTANVMDEDRQKCFDAGMKDFLTKPVSIKSIIAALSNIEIKDKAS</sequence>
<keyword evidence="11" id="KW-0902">Two-component regulatory system</keyword>
<name>A0A1Y5FBE1_9BACT</name>
<dbReference type="Gene3D" id="1.10.287.130">
    <property type="match status" value="1"/>
</dbReference>
<comment type="caution">
    <text evidence="17">The sequence shown here is derived from an EMBL/GenBank/DDBJ whole genome shotgun (WGS) entry which is preliminary data.</text>
</comment>
<evidence type="ECO:0000256" key="6">
    <source>
        <dbReference type="ARBA" id="ARBA00022692"/>
    </source>
</evidence>
<evidence type="ECO:0000256" key="14">
    <source>
        <dbReference type="SAM" id="Phobius"/>
    </source>
</evidence>
<dbReference type="PRINTS" id="PR00344">
    <property type="entry name" value="BCTRLSENSOR"/>
</dbReference>
<evidence type="ECO:0000259" key="16">
    <source>
        <dbReference type="PROSITE" id="PS50110"/>
    </source>
</evidence>
<keyword evidence="10 14" id="KW-1133">Transmembrane helix</keyword>
<dbReference type="PANTHER" id="PTHR45339:SF1">
    <property type="entry name" value="HYBRID SIGNAL TRANSDUCTION HISTIDINE KINASE J"/>
    <property type="match status" value="1"/>
</dbReference>
<dbReference type="FunFam" id="1.10.287.130:FF:000004">
    <property type="entry name" value="Ethylene receptor 1"/>
    <property type="match status" value="1"/>
</dbReference>
<dbReference type="GO" id="GO:0016020">
    <property type="term" value="C:membrane"/>
    <property type="evidence" value="ECO:0007669"/>
    <property type="project" value="UniProtKB-SubCell"/>
</dbReference>
<dbReference type="SUPFAM" id="SSF47384">
    <property type="entry name" value="Homodimeric domain of signal transducing histidine kinase"/>
    <property type="match status" value="1"/>
</dbReference>
<keyword evidence="8" id="KW-0418">Kinase</keyword>
<organism evidence="17 18">
    <name type="scientific">Halobacteriovorax marinus</name>
    <dbReference type="NCBI Taxonomy" id="97084"/>
    <lineage>
        <taxon>Bacteria</taxon>
        <taxon>Pseudomonadati</taxon>
        <taxon>Bdellovibrionota</taxon>
        <taxon>Bacteriovoracia</taxon>
        <taxon>Bacteriovoracales</taxon>
        <taxon>Halobacteriovoraceae</taxon>
        <taxon>Halobacteriovorax</taxon>
    </lineage>
</organism>
<evidence type="ECO:0000256" key="7">
    <source>
        <dbReference type="ARBA" id="ARBA00022741"/>
    </source>
</evidence>
<evidence type="ECO:0000256" key="12">
    <source>
        <dbReference type="ARBA" id="ARBA00023136"/>
    </source>
</evidence>
<dbReference type="Proteomes" id="UP000196531">
    <property type="component" value="Unassembled WGS sequence"/>
</dbReference>
<evidence type="ECO:0000256" key="2">
    <source>
        <dbReference type="ARBA" id="ARBA00004370"/>
    </source>
</evidence>
<dbReference type="GO" id="GO:0000155">
    <property type="term" value="F:phosphorelay sensor kinase activity"/>
    <property type="evidence" value="ECO:0007669"/>
    <property type="project" value="InterPro"/>
</dbReference>
<dbReference type="SUPFAM" id="SSF52172">
    <property type="entry name" value="CheY-like"/>
    <property type="match status" value="1"/>
</dbReference>
<evidence type="ECO:0000256" key="9">
    <source>
        <dbReference type="ARBA" id="ARBA00022840"/>
    </source>
</evidence>
<evidence type="ECO:0000256" key="4">
    <source>
        <dbReference type="ARBA" id="ARBA00022553"/>
    </source>
</evidence>
<dbReference type="PANTHER" id="PTHR45339">
    <property type="entry name" value="HYBRID SIGNAL TRANSDUCTION HISTIDINE KINASE J"/>
    <property type="match status" value="1"/>
</dbReference>
<feature type="domain" description="Histidine kinase" evidence="15">
    <location>
        <begin position="450"/>
        <end position="671"/>
    </location>
</feature>
<dbReference type="SMART" id="SM00388">
    <property type="entry name" value="HisKA"/>
    <property type="match status" value="1"/>
</dbReference>
<dbReference type="InterPro" id="IPR036890">
    <property type="entry name" value="HATPase_C_sf"/>
</dbReference>
<dbReference type="Pfam" id="PF11845">
    <property type="entry name" value="Tll0287-like"/>
    <property type="match status" value="1"/>
</dbReference>
<dbReference type="Pfam" id="PF02518">
    <property type="entry name" value="HATPase_c"/>
    <property type="match status" value="1"/>
</dbReference>
<evidence type="ECO:0000256" key="5">
    <source>
        <dbReference type="ARBA" id="ARBA00022679"/>
    </source>
</evidence>
<dbReference type="InterPro" id="IPR005467">
    <property type="entry name" value="His_kinase_dom"/>
</dbReference>
<dbReference type="EC" id="2.7.13.3" evidence="3"/>
<dbReference type="EMBL" id="MAAO01000004">
    <property type="protein sequence ID" value="OUR98877.1"/>
    <property type="molecule type" value="Genomic_DNA"/>
</dbReference>
<dbReference type="GO" id="GO:0005524">
    <property type="term" value="F:ATP binding"/>
    <property type="evidence" value="ECO:0007669"/>
    <property type="project" value="UniProtKB-KW"/>
</dbReference>
<dbReference type="SUPFAM" id="SSF55781">
    <property type="entry name" value="GAF domain-like"/>
    <property type="match status" value="1"/>
</dbReference>
<feature type="transmembrane region" description="Helical" evidence="14">
    <location>
        <begin position="217"/>
        <end position="239"/>
    </location>
</feature>
<evidence type="ECO:0000259" key="15">
    <source>
        <dbReference type="PROSITE" id="PS50109"/>
    </source>
</evidence>